<dbReference type="Pfam" id="PF22664">
    <property type="entry name" value="TRI-like_N"/>
    <property type="match status" value="1"/>
</dbReference>
<organism evidence="3 4">
    <name type="scientific">Microdochium trichocladiopsis</name>
    <dbReference type="NCBI Taxonomy" id="1682393"/>
    <lineage>
        <taxon>Eukaryota</taxon>
        <taxon>Fungi</taxon>
        <taxon>Dikarya</taxon>
        <taxon>Ascomycota</taxon>
        <taxon>Pezizomycotina</taxon>
        <taxon>Sordariomycetes</taxon>
        <taxon>Xylariomycetidae</taxon>
        <taxon>Xylariales</taxon>
        <taxon>Microdochiaceae</taxon>
        <taxon>Microdochium</taxon>
    </lineage>
</organism>
<reference evidence="3" key="1">
    <citation type="journal article" date="2021" name="Nat. Commun.">
        <title>Genetic determinants of endophytism in the Arabidopsis root mycobiome.</title>
        <authorList>
            <person name="Mesny F."/>
            <person name="Miyauchi S."/>
            <person name="Thiergart T."/>
            <person name="Pickel B."/>
            <person name="Atanasova L."/>
            <person name="Karlsson M."/>
            <person name="Huettel B."/>
            <person name="Barry K.W."/>
            <person name="Haridas S."/>
            <person name="Chen C."/>
            <person name="Bauer D."/>
            <person name="Andreopoulos W."/>
            <person name="Pangilinan J."/>
            <person name="LaButti K."/>
            <person name="Riley R."/>
            <person name="Lipzen A."/>
            <person name="Clum A."/>
            <person name="Drula E."/>
            <person name="Henrissat B."/>
            <person name="Kohler A."/>
            <person name="Grigoriev I.V."/>
            <person name="Martin F.M."/>
            <person name="Hacquard S."/>
        </authorList>
    </citation>
    <scope>NUCLEOTIDE SEQUENCE</scope>
    <source>
        <strain evidence="3">MPI-CAGE-CH-0230</strain>
    </source>
</reference>
<keyword evidence="1" id="KW-0808">Transferase</keyword>
<dbReference type="EMBL" id="JAGTJQ010000009">
    <property type="protein sequence ID" value="KAH7025078.1"/>
    <property type="molecule type" value="Genomic_DNA"/>
</dbReference>
<dbReference type="Gene3D" id="3.30.559.10">
    <property type="entry name" value="Chloramphenicol acetyltransferase-like domain"/>
    <property type="match status" value="2"/>
</dbReference>
<evidence type="ECO:0000259" key="2">
    <source>
        <dbReference type="Pfam" id="PF22664"/>
    </source>
</evidence>
<dbReference type="InterPro" id="IPR023213">
    <property type="entry name" value="CAT-like_dom_sf"/>
</dbReference>
<dbReference type="GeneID" id="70181419"/>
<evidence type="ECO:0000256" key="1">
    <source>
        <dbReference type="ARBA" id="ARBA00022679"/>
    </source>
</evidence>
<dbReference type="InterPro" id="IPR054710">
    <property type="entry name" value="Tri101-like_N"/>
</dbReference>
<dbReference type="RefSeq" id="XP_046008626.1">
    <property type="nucleotide sequence ID" value="XM_046151873.1"/>
</dbReference>
<sequence>MPRVIEDRVRPLGWETFPAEQRFPLHTLDYLSTTCYIPHLFIFRLPGDKREHAATIFRRGLERTIARVPTLVGTIEKDGNGGHSIVVKRDSSALYVSQYLDGADDTYPSMDELDKGNFLAPILGDARLLSNYPMIVANIPEAHPDNSPPMVSLKINYIRGGLIITLATHHYWNSLSGMLSFNELLSANCRHEAYGTPLPTFDPVALDRTTIDRYALEQLPAPSEADMITAPPRSPGRNAAFRPSCSAMFHLPKSRGAQLKALATPEEGWISTYDAVCGLLWRVLSRLREPVYSPGWDSLPVWAQSVSFHRIFKNPPLPAQLQGNLHLDVNSLMPGFPALTLREVVHTAPLSRLATYMRHMTDGVDVKMLADELQRHRGVRNKADLSINVDLYPPLANLVSDWRAADYCSMDFGFGKPVAWRVLMGRVALSQICVYAPRHGPAGADEGMEVLLTVEKELLPRLLGDEEWTRFFEYRGLDAWEGERPSEVPERGQGAVKSKL</sequence>
<comment type="caution">
    <text evidence="3">The sequence shown here is derived from an EMBL/GenBank/DDBJ whole genome shotgun (WGS) entry which is preliminary data.</text>
</comment>
<dbReference type="GO" id="GO:0016747">
    <property type="term" value="F:acyltransferase activity, transferring groups other than amino-acyl groups"/>
    <property type="evidence" value="ECO:0007669"/>
    <property type="project" value="TreeGrafter"/>
</dbReference>
<evidence type="ECO:0000313" key="3">
    <source>
        <dbReference type="EMBL" id="KAH7025078.1"/>
    </source>
</evidence>
<dbReference type="PANTHER" id="PTHR31642">
    <property type="entry name" value="TRICHOTHECENE 3-O-ACETYLTRANSFERASE"/>
    <property type="match status" value="1"/>
</dbReference>
<gene>
    <name evidence="3" type="ORF">B0I36DRAFT_295863</name>
</gene>
<protein>
    <recommendedName>
        <fullName evidence="2">Trichothecene 3-O-acetyltransferase-like N-terminal domain-containing protein</fullName>
    </recommendedName>
</protein>
<dbReference type="Proteomes" id="UP000756346">
    <property type="component" value="Unassembled WGS sequence"/>
</dbReference>
<name>A0A9P8Y0P7_9PEZI</name>
<keyword evidence="4" id="KW-1185">Reference proteome</keyword>
<accession>A0A9P8Y0P7</accession>
<dbReference type="AlphaFoldDB" id="A0A9P8Y0P7"/>
<proteinExistence type="predicted"/>
<dbReference type="PANTHER" id="PTHR31642:SF310">
    <property type="entry name" value="FATTY ALCOHOL:CAFFEOYL-COA ACYLTRANSFERASE"/>
    <property type="match status" value="1"/>
</dbReference>
<dbReference type="InterPro" id="IPR050317">
    <property type="entry name" value="Plant_Fungal_Acyltransferase"/>
</dbReference>
<evidence type="ECO:0000313" key="4">
    <source>
        <dbReference type="Proteomes" id="UP000756346"/>
    </source>
</evidence>
<dbReference type="OrthoDB" id="671439at2759"/>
<feature type="domain" description="Trichothecene 3-O-acetyltransferase-like N-terminal" evidence="2">
    <location>
        <begin position="39"/>
        <end position="189"/>
    </location>
</feature>